<dbReference type="Pfam" id="PF00027">
    <property type="entry name" value="cNMP_binding"/>
    <property type="match status" value="3"/>
</dbReference>
<dbReference type="PROSITE" id="PS00888">
    <property type="entry name" value="CNMP_BINDING_1"/>
    <property type="match status" value="1"/>
</dbReference>
<dbReference type="Proteomes" id="UP000054558">
    <property type="component" value="Unassembled WGS sequence"/>
</dbReference>
<evidence type="ECO:0000313" key="3">
    <source>
        <dbReference type="EMBL" id="GAQ89770.1"/>
    </source>
</evidence>
<feature type="compositionally biased region" description="Low complexity" evidence="1">
    <location>
        <begin position="475"/>
        <end position="489"/>
    </location>
</feature>
<feature type="domain" description="Cyclic nucleotide-binding" evidence="2">
    <location>
        <begin position="706"/>
        <end position="792"/>
    </location>
</feature>
<feature type="region of interest" description="Disordered" evidence="1">
    <location>
        <begin position="984"/>
        <end position="1074"/>
    </location>
</feature>
<dbReference type="EMBL" id="DF237509">
    <property type="protein sequence ID" value="GAQ89770.1"/>
    <property type="molecule type" value="Genomic_DNA"/>
</dbReference>
<evidence type="ECO:0000256" key="1">
    <source>
        <dbReference type="SAM" id="MobiDB-lite"/>
    </source>
</evidence>
<feature type="domain" description="Cyclic nucleotide-binding" evidence="2">
    <location>
        <begin position="185"/>
        <end position="276"/>
    </location>
</feature>
<name>A0A1Y1IFZ0_KLENI</name>
<dbReference type="InterPro" id="IPR018490">
    <property type="entry name" value="cNMP-bd_dom_sf"/>
</dbReference>
<feature type="compositionally biased region" description="Polar residues" evidence="1">
    <location>
        <begin position="602"/>
        <end position="625"/>
    </location>
</feature>
<dbReference type="Gene3D" id="2.60.120.10">
    <property type="entry name" value="Jelly Rolls"/>
    <property type="match status" value="5"/>
</dbReference>
<evidence type="ECO:0000313" key="4">
    <source>
        <dbReference type="Proteomes" id="UP000054558"/>
    </source>
</evidence>
<feature type="region of interest" description="Disordered" evidence="1">
    <location>
        <begin position="533"/>
        <end position="698"/>
    </location>
</feature>
<dbReference type="CDD" id="cd00038">
    <property type="entry name" value="CAP_ED"/>
    <property type="match status" value="4"/>
</dbReference>
<proteinExistence type="predicted"/>
<dbReference type="AlphaFoldDB" id="A0A1Y1IFZ0"/>
<dbReference type="PROSITE" id="PS50042">
    <property type="entry name" value="CNMP_BINDING_3"/>
    <property type="match status" value="5"/>
</dbReference>
<accession>A0A1Y1IFZ0</accession>
<dbReference type="PANTHER" id="PTHR23011">
    <property type="entry name" value="CYCLIC NUCLEOTIDE-BINDING DOMAIN CONTAINING PROTEIN"/>
    <property type="match status" value="1"/>
</dbReference>
<dbReference type="InterPro" id="IPR000595">
    <property type="entry name" value="cNMP-bd_dom"/>
</dbReference>
<organism evidence="3 4">
    <name type="scientific">Klebsormidium nitens</name>
    <name type="common">Green alga</name>
    <name type="synonym">Ulothrix nitens</name>
    <dbReference type="NCBI Taxonomy" id="105231"/>
    <lineage>
        <taxon>Eukaryota</taxon>
        <taxon>Viridiplantae</taxon>
        <taxon>Streptophyta</taxon>
        <taxon>Klebsormidiophyceae</taxon>
        <taxon>Klebsormidiales</taxon>
        <taxon>Klebsormidiaceae</taxon>
        <taxon>Klebsormidium</taxon>
    </lineage>
</organism>
<dbReference type="PANTHER" id="PTHR23011:SF28">
    <property type="entry name" value="CYCLIC NUCLEOTIDE-BINDING DOMAIN CONTAINING PROTEIN"/>
    <property type="match status" value="1"/>
</dbReference>
<keyword evidence="4" id="KW-1185">Reference proteome</keyword>
<feature type="compositionally biased region" description="Low complexity" evidence="1">
    <location>
        <begin position="547"/>
        <end position="564"/>
    </location>
</feature>
<dbReference type="OrthoDB" id="417078at2759"/>
<dbReference type="InterPro" id="IPR014710">
    <property type="entry name" value="RmlC-like_jellyroll"/>
</dbReference>
<reference evidence="3 4" key="1">
    <citation type="journal article" date="2014" name="Nat. Commun.">
        <title>Klebsormidium flaccidum genome reveals primary factors for plant terrestrial adaptation.</title>
        <authorList>
            <person name="Hori K."/>
            <person name="Maruyama F."/>
            <person name="Fujisawa T."/>
            <person name="Togashi T."/>
            <person name="Yamamoto N."/>
            <person name="Seo M."/>
            <person name="Sato S."/>
            <person name="Yamada T."/>
            <person name="Mori H."/>
            <person name="Tajima N."/>
            <person name="Moriyama T."/>
            <person name="Ikeuchi M."/>
            <person name="Watanabe M."/>
            <person name="Wada H."/>
            <person name="Kobayashi K."/>
            <person name="Saito M."/>
            <person name="Masuda T."/>
            <person name="Sasaki-Sekimoto Y."/>
            <person name="Mashiguchi K."/>
            <person name="Awai K."/>
            <person name="Shimojima M."/>
            <person name="Masuda S."/>
            <person name="Iwai M."/>
            <person name="Nobusawa T."/>
            <person name="Narise T."/>
            <person name="Kondo S."/>
            <person name="Saito H."/>
            <person name="Sato R."/>
            <person name="Murakawa M."/>
            <person name="Ihara Y."/>
            <person name="Oshima-Yamada Y."/>
            <person name="Ohtaka K."/>
            <person name="Satoh M."/>
            <person name="Sonobe K."/>
            <person name="Ishii M."/>
            <person name="Ohtani R."/>
            <person name="Kanamori-Sato M."/>
            <person name="Honoki R."/>
            <person name="Miyazaki D."/>
            <person name="Mochizuki H."/>
            <person name="Umetsu J."/>
            <person name="Higashi K."/>
            <person name="Shibata D."/>
            <person name="Kamiya Y."/>
            <person name="Sato N."/>
            <person name="Nakamura Y."/>
            <person name="Tabata S."/>
            <person name="Ida S."/>
            <person name="Kurokawa K."/>
            <person name="Ohta H."/>
        </authorList>
    </citation>
    <scope>NUCLEOTIDE SEQUENCE [LARGE SCALE GENOMIC DNA]</scope>
    <source>
        <strain evidence="3 4">NIES-2285</strain>
    </source>
</reference>
<feature type="compositionally biased region" description="Low complexity" evidence="1">
    <location>
        <begin position="396"/>
        <end position="409"/>
    </location>
</feature>
<feature type="domain" description="Cyclic nucleotide-binding" evidence="2">
    <location>
        <begin position="318"/>
        <end position="371"/>
    </location>
</feature>
<evidence type="ECO:0000259" key="2">
    <source>
        <dbReference type="PROSITE" id="PS50042"/>
    </source>
</evidence>
<dbReference type="SMART" id="SM00100">
    <property type="entry name" value="cNMP"/>
    <property type="match status" value="3"/>
</dbReference>
<feature type="region of interest" description="Disordered" evidence="1">
    <location>
        <begin position="373"/>
        <end position="493"/>
    </location>
</feature>
<dbReference type="InterPro" id="IPR018488">
    <property type="entry name" value="cNMP-bd_CS"/>
</dbReference>
<gene>
    <name evidence="3" type="ORF">KFL_005600060</name>
</gene>
<feature type="domain" description="Cyclic nucleotide-binding" evidence="2">
    <location>
        <begin position="795"/>
        <end position="881"/>
    </location>
</feature>
<feature type="compositionally biased region" description="Pro residues" evidence="1">
    <location>
        <begin position="1051"/>
        <end position="1060"/>
    </location>
</feature>
<dbReference type="STRING" id="105231.A0A1Y1IFZ0"/>
<protein>
    <submittedName>
        <fullName evidence="3">Protein with CAP effector domain</fullName>
    </submittedName>
</protein>
<dbReference type="SUPFAM" id="SSF51206">
    <property type="entry name" value="cAMP-binding domain-like"/>
    <property type="match status" value="4"/>
</dbReference>
<feature type="domain" description="Cyclic nucleotide-binding" evidence="2">
    <location>
        <begin position="60"/>
        <end position="145"/>
    </location>
</feature>
<sequence length="1092" mass="113435">MKGGEQVASVLRKRPELRSAKEVALVHAALQPLSFYQRLHPDPTACGPAQAHLCRAALLRELEQEDTLHEEGSPGVGFCLILSGSLSEYKRQYAAQTGAGRYLHKLGPGRGFGEEALTQAQPRLRSSTLVAAEPSELLLLRREDYVAMTAMAQQALAVSPALRSEDDLLCLFALAATLLFFRPAVVVQGQPGGALYVVLHGSVAPHQRRRESLGSVTEWRMQAGEAGPPVGDVLQAGDAFGEEALLHADGCYSSTYVAVEACQLVAIPRAAFDRVLRGLGCHLQYQPGQVRRTLAQAPRRRTSAAVQGLATQMHGLAFFSSFSPESVRHLAAGCTLAHTYAGDRVFDQGSVSSAFYVLLSGACSIYVRDHDPAHPTSARTSEAPPANSLARPGYVSSPGLPGSPAGAPPERTLFSDSTRRGTRTTGSSGSDLPDMHAASQASSAVGPLPSVPLTVQLVEPTERGPRRGGGRFVTSNNASLPSPRASSPSRRSRFATQASAVTVSANQLPTEVFVSFCADPTSPRGGLNRVLLDPLERPDPGSCPVSPRATLLPPALDDLSSLPRDTPRRRMVAAPFVPPPWPEEPASGRGGGGSTTALSRSPTVKGSRSQSVTTGTCPSRPTSAKGSPRGGGPRGLSDEDFGKLVSSFRGGAKVAPDPSKGAGGKEALPALRSRPREQKGGSGPAEHADGAKLGAGTSGARPWRGFLLSGGDADVDPAGEAKKKYGRLVRTCVEGDAFGELELLGPEPQLRAATVVATAASELLVIPLDDYRRHIQPAHARQLAAHCDFLSCVPLFRGLPPAALRGLVYRLRPREVTAKGAPLLEQGRPADGLYVVHRGDCVIRFAGSVPSSPTAAGRPGGGARIDLAVLGPGAVFGEACLSGAPLEYSVAAASVRVELLVLHPADVRALGGSLVGAVAALADAKAAFRAAHHGLAVAAGQRNGDEAGRQLPAWLQKLPAHLLATAQGGGAPDTLLSPRLAPLTDAAASFPGPSSPGAQTPRRKPRLDLDIPPASDPQLGGFPSPAPRANLNEAGSPSAGRAKLGFSLSWPPRPNSPPGSPSRAIAPSPADSSLEAHMAQVMGASWGLRSSA</sequence>